<gene>
    <name evidence="2" type="ORF">N7452_007649</name>
</gene>
<proteinExistence type="predicted"/>
<dbReference type="EMBL" id="JAPZBQ010000004">
    <property type="protein sequence ID" value="KAJ5335246.1"/>
    <property type="molecule type" value="Genomic_DNA"/>
</dbReference>
<organism evidence="2 3">
    <name type="scientific">Penicillium brevicompactum</name>
    <dbReference type="NCBI Taxonomy" id="5074"/>
    <lineage>
        <taxon>Eukaryota</taxon>
        <taxon>Fungi</taxon>
        <taxon>Dikarya</taxon>
        <taxon>Ascomycota</taxon>
        <taxon>Pezizomycotina</taxon>
        <taxon>Eurotiomycetes</taxon>
        <taxon>Eurotiomycetidae</taxon>
        <taxon>Eurotiales</taxon>
        <taxon>Aspergillaceae</taxon>
        <taxon>Penicillium</taxon>
    </lineage>
</organism>
<feature type="compositionally biased region" description="Acidic residues" evidence="1">
    <location>
        <begin position="168"/>
        <end position="181"/>
    </location>
</feature>
<feature type="region of interest" description="Disordered" evidence="1">
    <location>
        <begin position="146"/>
        <end position="183"/>
    </location>
</feature>
<name>A0A9W9UE70_PENBR</name>
<comment type="caution">
    <text evidence="2">The sequence shown here is derived from an EMBL/GenBank/DDBJ whole genome shotgun (WGS) entry which is preliminary data.</text>
</comment>
<reference evidence="2" key="1">
    <citation type="submission" date="2022-12" db="EMBL/GenBank/DDBJ databases">
        <authorList>
            <person name="Petersen C."/>
        </authorList>
    </citation>
    <scope>NUCLEOTIDE SEQUENCE</scope>
    <source>
        <strain evidence="2">IBT 35673</strain>
    </source>
</reference>
<dbReference type="AlphaFoldDB" id="A0A9W9UE70"/>
<evidence type="ECO:0000313" key="2">
    <source>
        <dbReference type="EMBL" id="KAJ5335246.1"/>
    </source>
</evidence>
<feature type="compositionally biased region" description="Polar residues" evidence="1">
    <location>
        <begin position="46"/>
        <end position="62"/>
    </location>
</feature>
<reference evidence="2" key="2">
    <citation type="journal article" date="2023" name="IMA Fungus">
        <title>Comparative genomic study of the Penicillium genus elucidates a diverse pangenome and 15 lateral gene transfer events.</title>
        <authorList>
            <person name="Petersen C."/>
            <person name="Sorensen T."/>
            <person name="Nielsen M.R."/>
            <person name="Sondergaard T.E."/>
            <person name="Sorensen J.L."/>
            <person name="Fitzpatrick D.A."/>
            <person name="Frisvad J.C."/>
            <person name="Nielsen K.L."/>
        </authorList>
    </citation>
    <scope>NUCLEOTIDE SEQUENCE</scope>
    <source>
        <strain evidence="2">IBT 35673</strain>
    </source>
</reference>
<evidence type="ECO:0000313" key="3">
    <source>
        <dbReference type="Proteomes" id="UP001147695"/>
    </source>
</evidence>
<feature type="compositionally biased region" description="Polar residues" evidence="1">
    <location>
        <begin position="29"/>
        <end position="39"/>
    </location>
</feature>
<feature type="region of interest" description="Disordered" evidence="1">
    <location>
        <begin position="29"/>
        <end position="65"/>
    </location>
</feature>
<sequence>MECIGSRVPYTKWRLHAFRQLLATSQPLSARTVKRNSSTLRHDQPNKASSDETSTAPSQRLPQSPLIAESRRAREKNRKRRATFEDTALLNKNPWAVALASPIRLCAVTGARLPLDILGTWGLVKQADTRLQYMLPIGLMQDTLTKSKTPNANAPNLGARDQEKSQDGTEEEEAEGSDEASVDAFIPPAIRSKQPTRQLVLRMTELLPLIEAITNPLSKSRSSRSPILRLLPFRWRHPQGPLKRGDEPNLLWPKNMPDILLRSMRNDVYKKLDAVLGKYKRVGTPNGVWKPLDMPEYSDAALEEAVGKLEPFERMAWGGIVLLGPNSTTSVAGDAQAESDLDTVALPQTGSNVPVFNLSKLLSESDLQMLRGSHAQFQHKALFFRPEEKMGVTALFSLWKIKRLLSKIDLKGKE</sequence>
<accession>A0A9W9UE70</accession>
<evidence type="ECO:0000256" key="1">
    <source>
        <dbReference type="SAM" id="MobiDB-lite"/>
    </source>
</evidence>
<dbReference type="Proteomes" id="UP001147695">
    <property type="component" value="Unassembled WGS sequence"/>
</dbReference>
<protein>
    <submittedName>
        <fullName evidence="2">Uncharacterized protein</fullName>
    </submittedName>
</protein>